<dbReference type="InterPro" id="IPR001611">
    <property type="entry name" value="Leu-rich_rpt"/>
</dbReference>
<dbReference type="AlphaFoldDB" id="A0A2P6V798"/>
<accession>A0A2P6V798</accession>
<dbReference type="Proteomes" id="UP000239649">
    <property type="component" value="Unassembled WGS sequence"/>
</dbReference>
<name>A0A2P6V798_9CHLO</name>
<dbReference type="SMART" id="SM00369">
    <property type="entry name" value="LRR_TYP"/>
    <property type="match status" value="4"/>
</dbReference>
<comment type="caution">
    <text evidence="7">The sequence shown here is derived from an EMBL/GenBank/DDBJ whole genome shotgun (WGS) entry which is preliminary data.</text>
</comment>
<evidence type="ECO:0000313" key="7">
    <source>
        <dbReference type="EMBL" id="PSC69961.1"/>
    </source>
</evidence>
<dbReference type="InterPro" id="IPR032675">
    <property type="entry name" value="LRR_dom_sf"/>
</dbReference>
<evidence type="ECO:0000256" key="5">
    <source>
        <dbReference type="SAM" id="MobiDB-lite"/>
    </source>
</evidence>
<dbReference type="SUPFAM" id="SSF52058">
    <property type="entry name" value="L domain-like"/>
    <property type="match status" value="1"/>
</dbReference>
<evidence type="ECO:0000313" key="8">
    <source>
        <dbReference type="Proteomes" id="UP000239649"/>
    </source>
</evidence>
<sequence length="608" mass="66271">MRTRRGGAQEAAEPSGARGGVKKKKAAKKGGAVVTKRVVLRSRTTTRATEAAGETQAGGSSGSGPAQQPVEQQRQPDDDRSQKQRRHSAPAAAARSKRPVPGGASRSKKPMDSQTTVLSLTAEALQEVFVHLSRNEQQAYCREILPLVCKRFREVLQEPSAVWETLHIDFIQKGQDLAMPALCLPGSEAGDGGNRRLLRSAVENWVAPRAAAIKRLVLSFSSRDQTHSFSKSGSGVRRLFQLLAPSLHELCIAHCSDIFHAASFADVALLQNLETLAVTFHTGRITTADLAPLEGMRRLRSVSLVASRQAEDTSGEYCFTAFPDSLLRLKGLTSLTVSSLGITSLPANVTKLKQLECLDLSGCRLAFLPSQLWRLSALRRLRLNGTSLMVGLQHMWEPLAKLPALEAVELRDVKAVALPPSLTGLTALTSLDLSDNPFEALAGQPHSMQALANLPNLQRLSLRCCQLPSVPADVCLLKGLTHLDLSRNQLVELPDDVVELENLRELVAEGNCFPRIPQVLATLPNLEIIDLSFNIYMEAASSLLPLLGDDDYDDEPGFPELRRLDLRKMLGVWKESSVRWLEGLVGALVKRHANWGCPPGEAPVVVWD</sequence>
<dbReference type="EMBL" id="LHPF02000023">
    <property type="protein sequence ID" value="PSC69961.1"/>
    <property type="molecule type" value="Genomic_DNA"/>
</dbReference>
<feature type="domain" description="F-box" evidence="6">
    <location>
        <begin position="114"/>
        <end position="166"/>
    </location>
</feature>
<reference evidence="7 8" key="1">
    <citation type="journal article" date="2018" name="Plant J.">
        <title>Genome sequences of Chlorella sorokiniana UTEX 1602 and Micractinium conductrix SAG 241.80: implications to maltose excretion by a green alga.</title>
        <authorList>
            <person name="Arriola M.B."/>
            <person name="Velmurugan N."/>
            <person name="Zhang Y."/>
            <person name="Plunkett M.H."/>
            <person name="Hondzo H."/>
            <person name="Barney B.M."/>
        </authorList>
    </citation>
    <scope>NUCLEOTIDE SEQUENCE [LARGE SCALE GENOMIC DNA]</scope>
    <source>
        <strain evidence="7 8">SAG 241.80</strain>
    </source>
</reference>
<keyword evidence="2" id="KW-0433">Leucine-rich repeat</keyword>
<dbReference type="GO" id="GO:0005930">
    <property type="term" value="C:axoneme"/>
    <property type="evidence" value="ECO:0007669"/>
    <property type="project" value="UniProtKB-SubCell"/>
</dbReference>
<dbReference type="PANTHER" id="PTHR48051">
    <property type="match status" value="1"/>
</dbReference>
<proteinExistence type="inferred from homology"/>
<organism evidence="7 8">
    <name type="scientific">Micractinium conductrix</name>
    <dbReference type="NCBI Taxonomy" id="554055"/>
    <lineage>
        <taxon>Eukaryota</taxon>
        <taxon>Viridiplantae</taxon>
        <taxon>Chlorophyta</taxon>
        <taxon>core chlorophytes</taxon>
        <taxon>Trebouxiophyceae</taxon>
        <taxon>Chlorellales</taxon>
        <taxon>Chlorellaceae</taxon>
        <taxon>Chlorella clade</taxon>
        <taxon>Micractinium</taxon>
    </lineage>
</organism>
<keyword evidence="8" id="KW-1185">Reference proteome</keyword>
<protein>
    <submittedName>
        <fullName evidence="7">Leucine rich repeat</fullName>
    </submittedName>
</protein>
<dbReference type="Pfam" id="PF00560">
    <property type="entry name" value="LRR_1"/>
    <property type="match status" value="1"/>
</dbReference>
<evidence type="ECO:0000256" key="2">
    <source>
        <dbReference type="ARBA" id="ARBA00022614"/>
    </source>
</evidence>
<evidence type="ECO:0000256" key="4">
    <source>
        <dbReference type="ARBA" id="ARBA00023786"/>
    </source>
</evidence>
<evidence type="ECO:0000256" key="1">
    <source>
        <dbReference type="ARBA" id="ARBA00004430"/>
    </source>
</evidence>
<dbReference type="Pfam" id="PF23598">
    <property type="entry name" value="LRR_14"/>
    <property type="match status" value="1"/>
</dbReference>
<evidence type="ECO:0000259" key="6">
    <source>
        <dbReference type="PROSITE" id="PS50181"/>
    </source>
</evidence>
<dbReference type="InterPro" id="IPR050216">
    <property type="entry name" value="LRR_domain-containing"/>
</dbReference>
<feature type="region of interest" description="Disordered" evidence="5">
    <location>
        <begin position="1"/>
        <end position="115"/>
    </location>
</feature>
<comment type="similarity">
    <text evidence="4">Belongs to the SHOC2 family.</text>
</comment>
<dbReference type="InterPro" id="IPR001810">
    <property type="entry name" value="F-box_dom"/>
</dbReference>
<gene>
    <name evidence="7" type="ORF">C2E20_6621</name>
</gene>
<dbReference type="Gene3D" id="3.80.10.10">
    <property type="entry name" value="Ribonuclease Inhibitor"/>
    <property type="match status" value="2"/>
</dbReference>
<feature type="compositionally biased region" description="Low complexity" evidence="5">
    <location>
        <begin position="29"/>
        <end position="69"/>
    </location>
</feature>
<dbReference type="OrthoDB" id="512686at2759"/>
<dbReference type="InterPro" id="IPR055414">
    <property type="entry name" value="LRR_R13L4/SHOC2-like"/>
</dbReference>
<comment type="subcellular location">
    <subcellularLocation>
        <location evidence="1">Cytoplasm</location>
        <location evidence="1">Cytoskeleton</location>
        <location evidence="1">Cilium axoneme</location>
    </subcellularLocation>
</comment>
<dbReference type="STRING" id="554055.A0A2P6V798"/>
<dbReference type="InterPro" id="IPR003591">
    <property type="entry name" value="Leu-rich_rpt_typical-subtyp"/>
</dbReference>
<evidence type="ECO:0000256" key="3">
    <source>
        <dbReference type="ARBA" id="ARBA00022737"/>
    </source>
</evidence>
<dbReference type="PANTHER" id="PTHR48051:SF54">
    <property type="entry name" value="LEUCINE-RICH REPEAT-CONTAINING PROTEIN"/>
    <property type="match status" value="1"/>
</dbReference>
<keyword evidence="3" id="KW-0677">Repeat</keyword>
<dbReference type="PROSITE" id="PS51450">
    <property type="entry name" value="LRR"/>
    <property type="match status" value="1"/>
</dbReference>
<dbReference type="PROSITE" id="PS50181">
    <property type="entry name" value="FBOX"/>
    <property type="match status" value="1"/>
</dbReference>